<comment type="catalytic activity">
    <reaction evidence="1 14 15">
        <text>(2R,3S)-3-isopropylmalate + NAD(+) = 4-methyl-2-oxopentanoate + CO2 + NADH</text>
        <dbReference type="Rhea" id="RHEA:32271"/>
        <dbReference type="ChEBI" id="CHEBI:16526"/>
        <dbReference type="ChEBI" id="CHEBI:17865"/>
        <dbReference type="ChEBI" id="CHEBI:35121"/>
        <dbReference type="ChEBI" id="CHEBI:57540"/>
        <dbReference type="ChEBI" id="CHEBI:57945"/>
        <dbReference type="EC" id="1.1.1.85"/>
    </reaction>
</comment>
<dbReference type="SMART" id="SM01329">
    <property type="entry name" value="Iso_dh"/>
    <property type="match status" value="1"/>
</dbReference>
<evidence type="ECO:0000256" key="3">
    <source>
        <dbReference type="ARBA" id="ARBA00004762"/>
    </source>
</evidence>
<name>A0AAW3ZP07_9GAMM</name>
<keyword evidence="18" id="KW-1185">Reference proteome</keyword>
<dbReference type="GO" id="GO:0009098">
    <property type="term" value="P:L-leucine biosynthetic process"/>
    <property type="evidence" value="ECO:0007669"/>
    <property type="project" value="UniProtKB-UniRule"/>
</dbReference>
<evidence type="ECO:0000313" key="17">
    <source>
        <dbReference type="EMBL" id="MBD8527254.1"/>
    </source>
</evidence>
<evidence type="ECO:0000256" key="7">
    <source>
        <dbReference type="ARBA" id="ARBA00022605"/>
    </source>
</evidence>
<keyword evidence="9 14" id="KW-0460">Magnesium</keyword>
<dbReference type="FunFam" id="3.40.718.10:FF:000006">
    <property type="entry name" value="3-isopropylmalate dehydrogenase"/>
    <property type="match status" value="1"/>
</dbReference>
<dbReference type="InterPro" id="IPR024084">
    <property type="entry name" value="IsoPropMal-DH-like_dom"/>
</dbReference>
<dbReference type="GO" id="GO:0003862">
    <property type="term" value="F:3-isopropylmalate dehydrogenase activity"/>
    <property type="evidence" value="ECO:0007669"/>
    <property type="project" value="UniProtKB-UniRule"/>
</dbReference>
<feature type="binding site" evidence="14">
    <location>
        <begin position="76"/>
        <end position="89"/>
    </location>
    <ligand>
        <name>NAD(+)</name>
        <dbReference type="ChEBI" id="CHEBI:57540"/>
    </ligand>
</feature>
<dbReference type="EC" id="1.1.1.85" evidence="14"/>
<dbReference type="HAMAP" id="MF_01033">
    <property type="entry name" value="LeuB_type1"/>
    <property type="match status" value="1"/>
</dbReference>
<evidence type="ECO:0000256" key="6">
    <source>
        <dbReference type="ARBA" id="ARBA00022430"/>
    </source>
</evidence>
<dbReference type="InterPro" id="IPR004429">
    <property type="entry name" value="Isopropylmalate_DH"/>
</dbReference>
<feature type="binding site" evidence="14">
    <location>
        <begin position="277"/>
        <end position="289"/>
    </location>
    <ligand>
        <name>NAD(+)</name>
        <dbReference type="ChEBI" id="CHEBI:57540"/>
    </ligand>
</feature>
<accession>A0AAW3ZP07</accession>
<feature type="domain" description="Isopropylmalate dehydrogenase-like" evidence="16">
    <location>
        <begin position="4"/>
        <end position="346"/>
    </location>
</feature>
<evidence type="ECO:0000313" key="18">
    <source>
        <dbReference type="Proteomes" id="UP000613768"/>
    </source>
</evidence>
<keyword evidence="11 14" id="KW-0520">NAD</keyword>
<dbReference type="InterPro" id="IPR019818">
    <property type="entry name" value="IsoCit/isopropylmalate_DH_CS"/>
</dbReference>
<dbReference type="PROSITE" id="PS00470">
    <property type="entry name" value="IDH_IMDH"/>
    <property type="match status" value="1"/>
</dbReference>
<evidence type="ECO:0000256" key="10">
    <source>
        <dbReference type="ARBA" id="ARBA00023002"/>
    </source>
</evidence>
<proteinExistence type="inferred from homology"/>
<evidence type="ECO:0000256" key="9">
    <source>
        <dbReference type="ARBA" id="ARBA00022842"/>
    </source>
</evidence>
<feature type="binding site" evidence="14">
    <location>
        <position position="219"/>
    </location>
    <ligand>
        <name>Mg(2+)</name>
        <dbReference type="ChEBI" id="CHEBI:18420"/>
    </ligand>
</feature>
<feature type="binding site" evidence="14">
    <location>
        <position position="96"/>
    </location>
    <ligand>
        <name>substrate</name>
    </ligand>
</feature>
<dbReference type="Gene3D" id="3.40.718.10">
    <property type="entry name" value="Isopropylmalate Dehydrogenase"/>
    <property type="match status" value="1"/>
</dbReference>
<keyword evidence="10 14" id="KW-0560">Oxidoreductase</keyword>
<evidence type="ECO:0000256" key="15">
    <source>
        <dbReference type="RuleBase" id="RU004445"/>
    </source>
</evidence>
<evidence type="ECO:0000256" key="5">
    <source>
        <dbReference type="ARBA" id="ARBA00011738"/>
    </source>
</evidence>
<dbReference type="AlphaFoldDB" id="A0AAW3ZP07"/>
<dbReference type="GO" id="GO:0005829">
    <property type="term" value="C:cytosol"/>
    <property type="evidence" value="ECO:0007669"/>
    <property type="project" value="TreeGrafter"/>
</dbReference>
<keyword evidence="8 14" id="KW-0479">Metal-binding</keyword>
<keyword evidence="7 14" id="KW-0028">Amino-acid biosynthesis</keyword>
<feature type="binding site" evidence="14">
    <location>
        <position position="219"/>
    </location>
    <ligand>
        <name>substrate</name>
    </ligand>
</feature>
<comment type="subcellular location">
    <subcellularLocation>
        <location evidence="14">Cytoplasm</location>
    </subcellularLocation>
</comment>
<sequence length="357" mass="37781">MKATITLLPGDGIGPEVGAEAEKLLLAVARQFGHEFTLQTGLIGGAAIDATGNPLPEETITLCKQSDAVFLGAVGGPKWSDPNAPVRPEQGLLKLRAELGVFANLRPVAPHPATAELAPLKPHLLHGIDMLFVRELTGGSYFGAKRREADAAVDECRYTVAEIERVTRRAAQLARGRRRKLTHVDKANVLETSRLWRSTVTRIMDSEYPDVAYEHVLVDAMAMHLLTRPSHFDVVLTENLFGDILTDEAAVLAGSMGLLPSASVGEGKVGLYEPIHGSAPDIAGKGIANPYASLLSVALLLRHSLGLEAEAAALEQAVSSAISDGVLTADLRKDHPASTAEAGNAVLQRLSALAKAA</sequence>
<organism evidence="17 18">
    <name type="scientific">Pseudomarimonas arenosa</name>
    <dbReference type="NCBI Taxonomy" id="2774145"/>
    <lineage>
        <taxon>Bacteria</taxon>
        <taxon>Pseudomonadati</taxon>
        <taxon>Pseudomonadota</taxon>
        <taxon>Gammaproteobacteria</taxon>
        <taxon>Lysobacterales</taxon>
        <taxon>Lysobacteraceae</taxon>
        <taxon>Pseudomarimonas</taxon>
    </lineage>
</organism>
<comment type="function">
    <text evidence="14 15">Catalyzes the oxidation of 3-carboxy-2-hydroxy-4-methylpentanoate (3-isopropylmalate) to 3-carboxy-4-methyl-2-oxopentanoate. The product decarboxylates to 4-methyl-2 oxopentanoate.</text>
</comment>
<feature type="binding site" evidence="14">
    <location>
        <position position="243"/>
    </location>
    <ligand>
        <name>Mg(2+)</name>
        <dbReference type="ChEBI" id="CHEBI:18420"/>
    </ligand>
</feature>
<feature type="site" description="Important for catalysis" evidence="14">
    <location>
        <position position="141"/>
    </location>
</feature>
<dbReference type="EMBL" id="JACYTR010000045">
    <property type="protein sequence ID" value="MBD8527254.1"/>
    <property type="molecule type" value="Genomic_DNA"/>
</dbReference>
<keyword evidence="6 14" id="KW-0432">Leucine biosynthesis</keyword>
<comment type="similarity">
    <text evidence="4 14">Belongs to the isocitrate and isopropylmalate dehydrogenases family. LeuB type 1 subfamily.</text>
</comment>
<evidence type="ECO:0000259" key="16">
    <source>
        <dbReference type="SMART" id="SM01329"/>
    </source>
</evidence>
<dbReference type="Proteomes" id="UP000613768">
    <property type="component" value="Unassembled WGS sequence"/>
</dbReference>
<feature type="binding site" evidence="14">
    <location>
        <position position="247"/>
    </location>
    <ligand>
        <name>Mg(2+)</name>
        <dbReference type="ChEBI" id="CHEBI:18420"/>
    </ligand>
</feature>
<evidence type="ECO:0000256" key="11">
    <source>
        <dbReference type="ARBA" id="ARBA00023027"/>
    </source>
</evidence>
<comment type="cofactor">
    <cofactor evidence="2">
        <name>Mn(2+)</name>
        <dbReference type="ChEBI" id="CHEBI:29035"/>
    </cofactor>
</comment>
<evidence type="ECO:0000256" key="13">
    <source>
        <dbReference type="ARBA" id="ARBA00023304"/>
    </source>
</evidence>
<feature type="site" description="Important for catalysis" evidence="14">
    <location>
        <position position="186"/>
    </location>
</feature>
<evidence type="ECO:0000256" key="2">
    <source>
        <dbReference type="ARBA" id="ARBA00001936"/>
    </source>
</evidence>
<protein>
    <recommendedName>
        <fullName evidence="14">3-isopropylmalate dehydrogenase</fullName>
        <ecNumber evidence="14">1.1.1.85</ecNumber>
    </recommendedName>
    <alternativeName>
        <fullName evidence="14">3-IPM-DH</fullName>
    </alternativeName>
    <alternativeName>
        <fullName evidence="14">Beta-IPM dehydrogenase</fullName>
        <shortName evidence="14">IMDH</shortName>
    </alternativeName>
</protein>
<keyword evidence="14" id="KW-0963">Cytoplasm</keyword>
<comment type="caution">
    <text evidence="17">The sequence shown here is derived from an EMBL/GenBank/DDBJ whole genome shotgun (WGS) entry which is preliminary data.</text>
</comment>
<evidence type="ECO:0000256" key="8">
    <source>
        <dbReference type="ARBA" id="ARBA00022723"/>
    </source>
</evidence>
<feature type="binding site" evidence="14">
    <location>
        <position position="106"/>
    </location>
    <ligand>
        <name>substrate</name>
    </ligand>
</feature>
<dbReference type="SUPFAM" id="SSF53659">
    <property type="entry name" value="Isocitrate/Isopropylmalate dehydrogenase-like"/>
    <property type="match status" value="1"/>
</dbReference>
<dbReference type="PANTHER" id="PTHR42979:SF1">
    <property type="entry name" value="3-ISOPROPYLMALATE DEHYDROGENASE"/>
    <property type="match status" value="1"/>
</dbReference>
<dbReference type="GO" id="GO:0051287">
    <property type="term" value="F:NAD binding"/>
    <property type="evidence" value="ECO:0007669"/>
    <property type="project" value="InterPro"/>
</dbReference>
<evidence type="ECO:0000256" key="14">
    <source>
        <dbReference type="HAMAP-Rule" id="MF_01033"/>
    </source>
</evidence>
<dbReference type="GO" id="GO:0000287">
    <property type="term" value="F:magnesium ion binding"/>
    <property type="evidence" value="ECO:0007669"/>
    <property type="project" value="InterPro"/>
</dbReference>
<comment type="subunit">
    <text evidence="5 14 15">Homodimer.</text>
</comment>
<dbReference type="NCBIfam" id="TIGR00169">
    <property type="entry name" value="leuB"/>
    <property type="match status" value="1"/>
</dbReference>
<dbReference type="PANTHER" id="PTHR42979">
    <property type="entry name" value="3-ISOPROPYLMALATE DEHYDROGENASE"/>
    <property type="match status" value="1"/>
</dbReference>
<feature type="binding site" evidence="14">
    <location>
        <position position="134"/>
    </location>
    <ligand>
        <name>substrate</name>
    </ligand>
</feature>
<comment type="cofactor">
    <cofactor evidence="14 15">
        <name>Mg(2+)</name>
        <dbReference type="ChEBI" id="CHEBI:18420"/>
    </cofactor>
    <cofactor evidence="14 15">
        <name>Mn(2+)</name>
        <dbReference type="ChEBI" id="CHEBI:29035"/>
    </cofactor>
    <text evidence="14 15">Binds 1 Mg(2+) or Mn(2+) ion per subunit.</text>
</comment>
<keyword evidence="12 14" id="KW-0464">Manganese</keyword>
<reference evidence="17 18" key="1">
    <citation type="submission" date="2020-09" db="EMBL/GenBank/DDBJ databases">
        <title>Pseudoxanthomonas sp. CAU 1598 isolated from sand of Yaerae Beach.</title>
        <authorList>
            <person name="Kim W."/>
        </authorList>
    </citation>
    <scope>NUCLEOTIDE SEQUENCE [LARGE SCALE GENOMIC DNA]</scope>
    <source>
        <strain evidence="17 18">CAU 1598</strain>
    </source>
</reference>
<evidence type="ECO:0000256" key="12">
    <source>
        <dbReference type="ARBA" id="ARBA00023211"/>
    </source>
</evidence>
<comment type="pathway">
    <text evidence="3 14 15">Amino-acid biosynthesis; L-leucine biosynthesis; L-leucine from 3-methyl-2-oxobutanoate: step 3/4.</text>
</comment>
<dbReference type="Pfam" id="PF00180">
    <property type="entry name" value="Iso_dh"/>
    <property type="match status" value="1"/>
</dbReference>
<evidence type="ECO:0000256" key="4">
    <source>
        <dbReference type="ARBA" id="ARBA00008319"/>
    </source>
</evidence>
<evidence type="ECO:0000256" key="1">
    <source>
        <dbReference type="ARBA" id="ARBA00000624"/>
    </source>
</evidence>
<gene>
    <name evidence="14 17" type="primary">leuB</name>
    <name evidence="17" type="ORF">IFO71_16040</name>
</gene>
<dbReference type="RefSeq" id="WP_192030676.1">
    <property type="nucleotide sequence ID" value="NZ_JACYTR010000045.1"/>
</dbReference>
<keyword evidence="13 14" id="KW-0100">Branched-chain amino acid biosynthesis</keyword>